<dbReference type="AlphaFoldDB" id="A0A0D2JER6"/>
<feature type="domain" description="Pyruvate:ferredoxin oxidoreductase core" evidence="3">
    <location>
        <begin position="273"/>
        <end position="366"/>
    </location>
</feature>
<accession>A0A0D2JER6</accession>
<dbReference type="OrthoDB" id="9794954at2"/>
<dbReference type="InterPro" id="IPR002880">
    <property type="entry name" value="Pyrv_Fd/Flavodoxin_OxRdtase_N"/>
</dbReference>
<proteinExistence type="predicted"/>
<gene>
    <name evidence="4" type="ORF">X474_08885</name>
</gene>
<evidence type="ECO:0000256" key="1">
    <source>
        <dbReference type="ARBA" id="ARBA00023002"/>
    </source>
</evidence>
<dbReference type="InParanoid" id="A0A0D2JER6"/>
<dbReference type="GO" id="GO:0016491">
    <property type="term" value="F:oxidoreductase activity"/>
    <property type="evidence" value="ECO:0007669"/>
    <property type="project" value="UniProtKB-KW"/>
</dbReference>
<keyword evidence="1" id="KW-0560">Oxidoreductase</keyword>
<dbReference type="Gene3D" id="3.40.50.970">
    <property type="match status" value="1"/>
</dbReference>
<dbReference type="Gene3D" id="3.40.50.920">
    <property type="match status" value="1"/>
</dbReference>
<dbReference type="CDD" id="cd07034">
    <property type="entry name" value="TPP_PYR_PFOR_IOR-alpha_like"/>
    <property type="match status" value="1"/>
</dbReference>
<dbReference type="Proteomes" id="UP000032233">
    <property type="component" value="Unassembled WGS sequence"/>
</dbReference>
<evidence type="ECO:0000259" key="3">
    <source>
        <dbReference type="Pfam" id="PF17147"/>
    </source>
</evidence>
<organism evidence="4 5">
    <name type="scientific">Dethiosulfatarculus sandiegensis</name>
    <dbReference type="NCBI Taxonomy" id="1429043"/>
    <lineage>
        <taxon>Bacteria</taxon>
        <taxon>Pseudomonadati</taxon>
        <taxon>Thermodesulfobacteriota</taxon>
        <taxon>Desulfarculia</taxon>
        <taxon>Desulfarculales</taxon>
        <taxon>Desulfarculaceae</taxon>
        <taxon>Dethiosulfatarculus</taxon>
    </lineage>
</organism>
<dbReference type="InterPro" id="IPR033412">
    <property type="entry name" value="PFOR_II"/>
</dbReference>
<dbReference type="Pfam" id="PF01855">
    <property type="entry name" value="POR_N"/>
    <property type="match status" value="1"/>
</dbReference>
<dbReference type="InterPro" id="IPR050722">
    <property type="entry name" value="Pyruvate:ferred/Flavod_OxRd"/>
</dbReference>
<dbReference type="InterPro" id="IPR029061">
    <property type="entry name" value="THDP-binding"/>
</dbReference>
<comment type="caution">
    <text evidence="4">The sequence shown here is derived from an EMBL/GenBank/DDBJ whole genome shotgun (WGS) entry which is preliminary data.</text>
</comment>
<dbReference type="STRING" id="1429043.X474_08885"/>
<name>A0A0D2JER6_9BACT</name>
<feature type="domain" description="Pyruvate flavodoxin/ferredoxin oxidoreductase pyrimidine binding" evidence="2">
    <location>
        <begin position="15"/>
        <end position="244"/>
    </location>
</feature>
<sequence>MGLCLLEGNEAIAWGAHDAGCSFFAGYPITPATSVFNTMLRLLPPKGGIVIQGEDEIASMGYCLGASMAGRKVMTATSGPGISLYSEHISFAVGSEIPLVIVDVQRLGPSTGSATRGADGDIQFLRWSNTGGISGIVLAPTDVKDCYTLTIHAFNLAEQYRCPVFIASNKEIGLTKESVDLDALAVPDLVERESAPPGGDYLPFKPMTQSQVPHFRPIGGQEISRQTSSTHGENGYITTSPAEIQAQVSRLERKLTANVDKFSLHESEINDQADTLVLTYGVSGRAARQACQELNQSGRATSVAVLKTLWPVPENLIQTLAKGAKRVLVVEMNLGQYVREIKRLLPGHKVEFLGAMDGKLITPSQIKEAVNG</sequence>
<protein>
    <recommendedName>
        <fullName evidence="6">Pyruvate flavodoxin/ferredoxin oxidoreductase</fullName>
    </recommendedName>
</protein>
<dbReference type="PANTHER" id="PTHR32154:SF14">
    <property type="entry name" value="2-OXOGLUTARATE SYNTHASE SUBUNIT KORA"/>
    <property type="match status" value="1"/>
</dbReference>
<dbReference type="PANTHER" id="PTHR32154">
    <property type="entry name" value="PYRUVATE-FLAVODOXIN OXIDOREDUCTASE-RELATED"/>
    <property type="match status" value="1"/>
</dbReference>
<reference evidence="4 5" key="1">
    <citation type="submission" date="2013-11" db="EMBL/GenBank/DDBJ databases">
        <title>Metagenomic analysis of a methanogenic consortium involved in long chain n-alkane degradation.</title>
        <authorList>
            <person name="Davidova I.A."/>
            <person name="Callaghan A.V."/>
            <person name="Wawrik B."/>
            <person name="Pruitt S."/>
            <person name="Marks C."/>
            <person name="Duncan K.E."/>
            <person name="Suflita J.M."/>
        </authorList>
    </citation>
    <scope>NUCLEOTIDE SEQUENCE [LARGE SCALE GENOMIC DNA]</scope>
    <source>
        <strain evidence="4 5">SPR</strain>
    </source>
</reference>
<keyword evidence="5" id="KW-1185">Reference proteome</keyword>
<dbReference type="GO" id="GO:0006979">
    <property type="term" value="P:response to oxidative stress"/>
    <property type="evidence" value="ECO:0007669"/>
    <property type="project" value="TreeGrafter"/>
</dbReference>
<evidence type="ECO:0000259" key="2">
    <source>
        <dbReference type="Pfam" id="PF01855"/>
    </source>
</evidence>
<dbReference type="EMBL" id="AZAC01000011">
    <property type="protein sequence ID" value="KIX14141.1"/>
    <property type="molecule type" value="Genomic_DNA"/>
</dbReference>
<dbReference type="RefSeq" id="WP_044348003.1">
    <property type="nucleotide sequence ID" value="NZ_AZAC01000011.1"/>
</dbReference>
<dbReference type="SUPFAM" id="SSF52922">
    <property type="entry name" value="TK C-terminal domain-like"/>
    <property type="match status" value="1"/>
</dbReference>
<dbReference type="Pfam" id="PF17147">
    <property type="entry name" value="PFOR_II"/>
    <property type="match status" value="1"/>
</dbReference>
<evidence type="ECO:0008006" key="6">
    <source>
        <dbReference type="Google" id="ProtNLM"/>
    </source>
</evidence>
<dbReference type="SUPFAM" id="SSF52518">
    <property type="entry name" value="Thiamin diphosphate-binding fold (THDP-binding)"/>
    <property type="match status" value="1"/>
</dbReference>
<dbReference type="InterPro" id="IPR009014">
    <property type="entry name" value="Transketo_C/PFOR_II"/>
</dbReference>
<dbReference type="PATRIC" id="fig|1429043.3.peg.1880"/>
<evidence type="ECO:0000313" key="5">
    <source>
        <dbReference type="Proteomes" id="UP000032233"/>
    </source>
</evidence>
<evidence type="ECO:0000313" key="4">
    <source>
        <dbReference type="EMBL" id="KIX14141.1"/>
    </source>
</evidence>